<dbReference type="PANTHER" id="PTHR31297">
    <property type="entry name" value="GLUCAN ENDO-1,6-BETA-GLUCOSIDASE B"/>
    <property type="match status" value="1"/>
</dbReference>
<evidence type="ECO:0000313" key="12">
    <source>
        <dbReference type="Proteomes" id="UP000016923"/>
    </source>
</evidence>
<dbReference type="OrthoDB" id="1887033at2759"/>
<keyword evidence="6" id="KW-0326">Glycosidase</keyword>
<organism evidence="11 12">
    <name type="scientific">Ophiostoma piceae (strain UAMH 11346)</name>
    <name type="common">Sap stain fungus</name>
    <dbReference type="NCBI Taxonomy" id="1262450"/>
    <lineage>
        <taxon>Eukaryota</taxon>
        <taxon>Fungi</taxon>
        <taxon>Dikarya</taxon>
        <taxon>Ascomycota</taxon>
        <taxon>Pezizomycotina</taxon>
        <taxon>Sordariomycetes</taxon>
        <taxon>Sordariomycetidae</taxon>
        <taxon>Ophiostomatales</taxon>
        <taxon>Ophiostomataceae</taxon>
        <taxon>Ophiostoma</taxon>
    </lineage>
</organism>
<gene>
    <name evidence="11" type="ORF">F503_06675</name>
</gene>
<dbReference type="EMBL" id="KE148167">
    <property type="protein sequence ID" value="EPE03502.1"/>
    <property type="molecule type" value="Genomic_DNA"/>
</dbReference>
<evidence type="ECO:0000256" key="5">
    <source>
        <dbReference type="ARBA" id="ARBA00022801"/>
    </source>
</evidence>
<evidence type="ECO:0000256" key="8">
    <source>
        <dbReference type="ARBA" id="ARBA00036824"/>
    </source>
</evidence>
<dbReference type="InterPro" id="IPR017853">
    <property type="entry name" value="GH"/>
</dbReference>
<proteinExistence type="inferred from homology"/>
<name>S3BSQ9_OPHP1</name>
<keyword evidence="12" id="KW-1185">Reference proteome</keyword>
<dbReference type="GO" id="GO:0009251">
    <property type="term" value="P:glucan catabolic process"/>
    <property type="evidence" value="ECO:0007669"/>
    <property type="project" value="TreeGrafter"/>
</dbReference>
<sequence>MRFATLVSAGLALSAVEAKPISLKKVTAGFIDVIKKETTNWNKYIQSHLPHLTTKPKTYHRNNKWPKGVQNGNYLDWKTFKANGVNLGNWLLIEYSSNQEWWDSIVPSSDVPKDEWSFCESLGARCGPILEAHYATYYTFADIDKLASVGVNLLRVPLTYQAFINVPGSQLHHGNQLTFFKLVTDYAIQRYGMHIVIDLHSLPGGCNGLDNGEALGHYNWWFNATNMEYSLQLVDKAMHYIQGSGHPNAYTLSIINEAINNFTGIGTANTVTTDGVQYMLGYLNKTLDIVQKINPKVPIMWQDSWMGESFWSPLFPQNANIVVDVHIYFFSNLFSDAYSKYFTYSVCGAGDYFAGDKKFPVFVGEWSNEILYNNSLADRKTNFDTQRYAYSQWASGSAFWSGKQYGNENVSGEGIRSDYWCYECMLDEGVITAATTESYC</sequence>
<dbReference type="Gene3D" id="3.20.20.80">
    <property type="entry name" value="Glycosidases"/>
    <property type="match status" value="1"/>
</dbReference>
<dbReference type="GO" id="GO:0071555">
    <property type="term" value="P:cell wall organization"/>
    <property type="evidence" value="ECO:0007669"/>
    <property type="project" value="UniProtKB-KW"/>
</dbReference>
<keyword evidence="5" id="KW-0378">Hydrolase</keyword>
<dbReference type="PANTHER" id="PTHR31297:SF1">
    <property type="entry name" value="GLUCAN 1,3-BETA-GLUCOSIDASE I_II-RELATED"/>
    <property type="match status" value="1"/>
</dbReference>
<evidence type="ECO:0000256" key="2">
    <source>
        <dbReference type="ARBA" id="ARBA00005641"/>
    </source>
</evidence>
<dbReference type="GO" id="GO:0005576">
    <property type="term" value="C:extracellular region"/>
    <property type="evidence" value="ECO:0007669"/>
    <property type="project" value="UniProtKB-SubCell"/>
</dbReference>
<dbReference type="GO" id="GO:0004338">
    <property type="term" value="F:glucan exo-1,3-beta-glucosidase activity"/>
    <property type="evidence" value="ECO:0007669"/>
    <property type="project" value="UniProtKB-EC"/>
</dbReference>
<evidence type="ECO:0000256" key="7">
    <source>
        <dbReference type="ARBA" id="ARBA00023316"/>
    </source>
</evidence>
<reference evidence="11 12" key="1">
    <citation type="journal article" date="2013" name="BMC Genomics">
        <title>The genome and transcriptome of the pine saprophyte Ophiostoma piceae, and a comparison with the bark beetle-associated pine pathogen Grosmannia clavigera.</title>
        <authorList>
            <person name="Haridas S."/>
            <person name="Wang Y."/>
            <person name="Lim L."/>
            <person name="Massoumi Alamouti S."/>
            <person name="Jackman S."/>
            <person name="Docking R."/>
            <person name="Robertson G."/>
            <person name="Birol I."/>
            <person name="Bohlmann J."/>
            <person name="Breuil C."/>
        </authorList>
    </citation>
    <scope>NUCLEOTIDE SEQUENCE [LARGE SCALE GENOMIC DNA]</scope>
    <source>
        <strain evidence="11 12">UAMH 11346</strain>
    </source>
</reference>
<dbReference type="AlphaFoldDB" id="S3BSQ9"/>
<protein>
    <recommendedName>
        <fullName evidence="9">glucan 1,3-beta-glucosidase</fullName>
        <ecNumber evidence="9">3.2.1.58</ecNumber>
    </recommendedName>
</protein>
<evidence type="ECO:0000256" key="3">
    <source>
        <dbReference type="ARBA" id="ARBA00022525"/>
    </source>
</evidence>
<comment type="subcellular location">
    <subcellularLocation>
        <location evidence="1">Secreted</location>
    </subcellularLocation>
</comment>
<evidence type="ECO:0000256" key="4">
    <source>
        <dbReference type="ARBA" id="ARBA00022729"/>
    </source>
</evidence>
<dbReference type="STRING" id="1262450.S3BSQ9"/>
<dbReference type="GO" id="GO:0009986">
    <property type="term" value="C:cell surface"/>
    <property type="evidence" value="ECO:0007669"/>
    <property type="project" value="TreeGrafter"/>
</dbReference>
<dbReference type="eggNOG" id="ENOG502RW7W">
    <property type="taxonomic scope" value="Eukaryota"/>
</dbReference>
<dbReference type="Proteomes" id="UP000016923">
    <property type="component" value="Unassembled WGS sequence"/>
</dbReference>
<evidence type="ECO:0000256" key="9">
    <source>
        <dbReference type="ARBA" id="ARBA00038929"/>
    </source>
</evidence>
<comment type="catalytic activity">
    <reaction evidence="8">
        <text>Successive hydrolysis of beta-D-glucose units from the non-reducing ends of (1-&gt;3)-beta-D-glucans, releasing alpha-glucose.</text>
        <dbReference type="EC" id="3.2.1.58"/>
    </reaction>
</comment>
<comment type="similarity">
    <text evidence="2">Belongs to the glycosyl hydrolase 5 (cellulase A) family.</text>
</comment>
<dbReference type="VEuPathDB" id="FungiDB:F503_06675"/>
<evidence type="ECO:0000256" key="1">
    <source>
        <dbReference type="ARBA" id="ARBA00004613"/>
    </source>
</evidence>
<dbReference type="HOGENOM" id="CLU_004624_2_0_1"/>
<keyword evidence="4 10" id="KW-0732">Signal</keyword>
<dbReference type="EC" id="3.2.1.58" evidence="9"/>
<feature type="chain" id="PRO_5004506502" description="glucan 1,3-beta-glucosidase" evidence="10">
    <location>
        <begin position="19"/>
        <end position="440"/>
    </location>
</feature>
<dbReference type="OMA" id="ARYTPVI"/>
<keyword evidence="3" id="KW-0964">Secreted</keyword>
<feature type="signal peptide" evidence="10">
    <location>
        <begin position="1"/>
        <end position="18"/>
    </location>
</feature>
<evidence type="ECO:0000256" key="6">
    <source>
        <dbReference type="ARBA" id="ARBA00023295"/>
    </source>
</evidence>
<evidence type="ECO:0000313" key="11">
    <source>
        <dbReference type="EMBL" id="EPE03502.1"/>
    </source>
</evidence>
<dbReference type="InterPro" id="IPR050386">
    <property type="entry name" value="Glycosyl_hydrolase_5"/>
</dbReference>
<dbReference type="SUPFAM" id="SSF51445">
    <property type="entry name" value="(Trans)glycosidases"/>
    <property type="match status" value="1"/>
</dbReference>
<keyword evidence="7" id="KW-0961">Cell wall biogenesis/degradation</keyword>
<accession>S3BSQ9</accession>
<evidence type="ECO:0000256" key="10">
    <source>
        <dbReference type="SAM" id="SignalP"/>
    </source>
</evidence>